<dbReference type="RefSeq" id="WP_331293416.1">
    <property type="nucleotide sequence ID" value="NZ_MLBR01000026.1"/>
</dbReference>
<gene>
    <name evidence="1" type="ORF">MOTC310_13290</name>
</gene>
<proteinExistence type="predicted"/>
<keyword evidence="2" id="KW-1185">Reference proteome</keyword>
<dbReference type="Proteomes" id="UP001355206">
    <property type="component" value="Unassembled WGS sequence"/>
</dbReference>
<keyword evidence="1" id="KW-0966">Cell projection</keyword>
<dbReference type="SUPFAM" id="SSF64518">
    <property type="entry name" value="Phase 1 flagellin"/>
    <property type="match status" value="1"/>
</dbReference>
<name>A0ABU7TP29_9HYPH</name>
<evidence type="ECO:0000313" key="2">
    <source>
        <dbReference type="Proteomes" id="UP001355206"/>
    </source>
</evidence>
<protein>
    <submittedName>
        <fullName evidence="1">Flagellin</fullName>
    </submittedName>
</protein>
<accession>A0ABU7TP29</accession>
<dbReference type="EMBL" id="MLCA01000006">
    <property type="protein sequence ID" value="MEE7491388.1"/>
    <property type="molecule type" value="Genomic_DNA"/>
</dbReference>
<reference evidence="1 2" key="1">
    <citation type="journal article" date="2012" name="Genet. Mol. Biol.">
        <title>Analysis of 16S rRNA and mxaF genes revealing insights into Methylobacterium niche-specific plant association.</title>
        <authorList>
            <person name="Dourado M.N."/>
            <person name="Andreote F.D."/>
            <person name="Dini-Andreote F."/>
            <person name="Conti R."/>
            <person name="Araujo J.M."/>
            <person name="Araujo W.L."/>
        </authorList>
    </citation>
    <scope>NUCLEOTIDE SEQUENCE [LARGE SCALE GENOMIC DNA]</scope>
    <source>
        <strain evidence="1 2">TC3-10</strain>
    </source>
</reference>
<keyword evidence="1" id="KW-0282">Flagellum</keyword>
<organism evidence="1 2">
    <name type="scientific">Methylobacterium oryzae</name>
    <dbReference type="NCBI Taxonomy" id="334852"/>
    <lineage>
        <taxon>Bacteria</taxon>
        <taxon>Pseudomonadati</taxon>
        <taxon>Pseudomonadota</taxon>
        <taxon>Alphaproteobacteria</taxon>
        <taxon>Hyphomicrobiales</taxon>
        <taxon>Methylobacteriaceae</taxon>
        <taxon>Methylobacterium</taxon>
    </lineage>
</organism>
<sequence length="532" mass="53694">MTTITPFAAGSYLTTRNASQLQALKGQLNDLTNQLSSGQVSQTYGGLGSGRSTALSAQATLSALTGYAAGITAAQTRTNLAVTSLTQVSTLGTSTGTMLQNGLQSVAANSVSGRSTALANLQTALDTLNESAAGNYLFGGSNTTTQPVVDSSKILDGTTDASGNKLDGLSTLISQRVTAELGAGGNGRLTQTPANPTTTVQVTEETNNATRGKFGFTLAGAPTTTGSAIGATYTAGTATSPGNFSLSMTTQPSAGDTVSFALKMADGTSTTITLTAATSADPKSITNFAIGSSPAQTMANLSTTLSNALTGAANSTLAVNATAATASNFFSGAATGGPSGSGVMPQRIVYDGSKNPIGYTAATPQNTVLWYQGENTYDPSTGKPTSAIDTQSVQVSATGSVGTGARANDPTVQNVLAGLATMAFGLPTTNDANTYNTYQTVATKAGGLLASVNQTPSVQDTITQLTVASTRLSNASTTNKATQNTVQNTLDGIEQISPEEVITKLLDVQNRLQASYQVTATLSKLSLVNYIG</sequence>
<evidence type="ECO:0000313" key="1">
    <source>
        <dbReference type="EMBL" id="MEE7491388.1"/>
    </source>
</evidence>
<keyword evidence="1" id="KW-0969">Cilium</keyword>
<comment type="caution">
    <text evidence="1">The sequence shown here is derived from an EMBL/GenBank/DDBJ whole genome shotgun (WGS) entry which is preliminary data.</text>
</comment>